<dbReference type="GO" id="GO:0005829">
    <property type="term" value="C:cytosol"/>
    <property type="evidence" value="ECO:0007669"/>
    <property type="project" value="TreeGrafter"/>
</dbReference>
<accession>A0A498CH56</accession>
<dbReference type="GO" id="GO:0006744">
    <property type="term" value="P:ubiquinone biosynthetic process"/>
    <property type="evidence" value="ECO:0007669"/>
    <property type="project" value="UniProtKB-UniRule"/>
</dbReference>
<evidence type="ECO:0000256" key="1">
    <source>
        <dbReference type="HAMAP-Rule" id="MF_02216"/>
    </source>
</evidence>
<reference evidence="3 4" key="1">
    <citation type="submission" date="2018-10" db="EMBL/GenBank/DDBJ databases">
        <title>Genomic Encyclopedia of Type Strains, Phase IV (KMG-IV): sequencing the most valuable type-strain genomes for metagenomic binning, comparative biology and taxonomic classification.</title>
        <authorList>
            <person name="Goeker M."/>
        </authorList>
    </citation>
    <scope>NUCLEOTIDE SEQUENCE [LARGE SCALE GENOMIC DNA]</scope>
    <source>
        <strain evidence="3 4">DSM 12769</strain>
    </source>
</reference>
<comment type="pathway">
    <text evidence="1">Cofactor biosynthesis; ubiquinone biosynthesis.</text>
</comment>
<gene>
    <name evidence="1" type="primary">ubiK</name>
    <name evidence="3" type="ORF">DFR31_1627</name>
</gene>
<comment type="subcellular location">
    <subcellularLocation>
        <location evidence="1">Cytoplasm</location>
    </subcellularLocation>
</comment>
<keyword evidence="1" id="KW-0831">Ubiquinone biosynthesis</keyword>
<sequence length="97" mass="10657">MLDPKTLDEMARKFTANLPEGVQQFQREVEQNVRASLQAGFSRLDLVTREEFDAQARVLARTRAQLEELAQRVEALEAGGSQADKPAGASENPATGE</sequence>
<keyword evidence="1" id="KW-0963">Cytoplasm</keyword>
<dbReference type="OrthoDB" id="5297354at2"/>
<evidence type="ECO:0000313" key="3">
    <source>
        <dbReference type="EMBL" id="RLK51681.1"/>
    </source>
</evidence>
<dbReference type="PANTHER" id="PTHR38040">
    <property type="entry name" value="UBIQUINONE BIOSYNTHESIS ACCESSORY FACTOR UBIK"/>
    <property type="match status" value="1"/>
</dbReference>
<comment type="caution">
    <text evidence="3">The sequence shown here is derived from an EMBL/GenBank/DDBJ whole genome shotgun (WGS) entry which is preliminary data.</text>
</comment>
<comment type="function">
    <text evidence="1">Required for efficient ubiquinone (coenzyme Q) biosynthesis. UbiK is probably an accessory factor of Ubi enzymes and facilitates ubiquinone biosynthesis by acting as an assembly factor, a targeting factor, or both.</text>
</comment>
<evidence type="ECO:0000256" key="2">
    <source>
        <dbReference type="SAM" id="MobiDB-lite"/>
    </source>
</evidence>
<dbReference type="EMBL" id="RCDA01000001">
    <property type="protein sequence ID" value="RLK51681.1"/>
    <property type="molecule type" value="Genomic_DNA"/>
</dbReference>
<evidence type="ECO:0000313" key="4">
    <source>
        <dbReference type="Proteomes" id="UP000275461"/>
    </source>
</evidence>
<comment type="similarity">
    <text evidence="1">Belongs to the UbiK family.</text>
</comment>
<dbReference type="Proteomes" id="UP000275461">
    <property type="component" value="Unassembled WGS sequence"/>
</dbReference>
<dbReference type="PANTHER" id="PTHR38040:SF1">
    <property type="entry name" value="UBIQUINONE BIOSYNTHESIS ACCESSORY FACTOR UBIK"/>
    <property type="match status" value="1"/>
</dbReference>
<dbReference type="InterPro" id="IPR007475">
    <property type="entry name" value="UbiK"/>
</dbReference>
<organism evidence="3 4">
    <name type="scientific">Alkalispirillum mobile</name>
    <dbReference type="NCBI Taxonomy" id="85925"/>
    <lineage>
        <taxon>Bacteria</taxon>
        <taxon>Pseudomonadati</taxon>
        <taxon>Pseudomonadota</taxon>
        <taxon>Gammaproteobacteria</taxon>
        <taxon>Chromatiales</taxon>
        <taxon>Ectothiorhodospiraceae</taxon>
        <taxon>Alkalispirillum</taxon>
    </lineage>
</organism>
<dbReference type="Pfam" id="PF04380">
    <property type="entry name" value="BMFP"/>
    <property type="match status" value="1"/>
</dbReference>
<dbReference type="NCBIfam" id="NF047835">
    <property type="entry name" value="UbiqAccUbiK"/>
    <property type="match status" value="1"/>
</dbReference>
<dbReference type="AlphaFoldDB" id="A0A498CH56"/>
<dbReference type="HAMAP" id="MF_02216">
    <property type="entry name" value="UbiK"/>
    <property type="match status" value="1"/>
</dbReference>
<name>A0A498CH56_9GAMM</name>
<dbReference type="UniPathway" id="UPA00232"/>
<feature type="region of interest" description="Disordered" evidence="2">
    <location>
        <begin position="75"/>
        <end position="97"/>
    </location>
</feature>
<protein>
    <recommendedName>
        <fullName evidence="1">Ubiquinone biosynthesis accessory factor UbiK</fullName>
    </recommendedName>
</protein>
<proteinExistence type="inferred from homology"/>
<keyword evidence="4" id="KW-1185">Reference proteome</keyword>
<dbReference type="RefSeq" id="WP_121442072.1">
    <property type="nucleotide sequence ID" value="NZ_RCDA01000001.1"/>
</dbReference>